<dbReference type="GO" id="GO:0005634">
    <property type="term" value="C:nucleus"/>
    <property type="evidence" value="ECO:0007669"/>
    <property type="project" value="UniProtKB-SubCell"/>
</dbReference>
<sequence>MTKSKQLGKPKRIRTRFTESQLEGLTEFYEQNLKECTKLTKSDYDRMGKILGLDPQKVQSFMNNRRHLDIVAGKRAPRRLQHGPRSVDSPVKTTNKVTAGKRTIHSNSIQPIEKEVTTTLNNSTEWDEYNIPKDDYVFPTMVTTPPCQNFTQIQGPMHGSMYPTVNPYFGIAIGSADQRDTLSMYSSPAEPTHMPFTDNSQVQGYHYDSFDQFPNFLAAPNPTKVVAGQPYPGHSYGHNAQINGYYSKGYEHSVGGQAAPGHASSVVTEPTTSSEKTNLNYGLPELIGSCLGYMTERIFGDIGE</sequence>
<accession>A0A7R8UMM6</accession>
<evidence type="ECO:0000256" key="2">
    <source>
        <dbReference type="PROSITE-ProRule" id="PRU00108"/>
    </source>
</evidence>
<feature type="DNA-binding region" description="Homeobox" evidence="2">
    <location>
        <begin position="10"/>
        <end position="67"/>
    </location>
</feature>
<keyword evidence="7" id="KW-1185">Reference proteome</keyword>
<dbReference type="PROSITE" id="PS50071">
    <property type="entry name" value="HOMEOBOX_2"/>
    <property type="match status" value="1"/>
</dbReference>
<proteinExistence type="predicted"/>
<evidence type="ECO:0000313" key="7">
    <source>
        <dbReference type="Proteomes" id="UP000594454"/>
    </source>
</evidence>
<dbReference type="InterPro" id="IPR009057">
    <property type="entry name" value="Homeodomain-like_sf"/>
</dbReference>
<gene>
    <name evidence="6" type="ORF">HERILL_LOCUS6457</name>
</gene>
<evidence type="ECO:0000259" key="5">
    <source>
        <dbReference type="PROSITE" id="PS50071"/>
    </source>
</evidence>
<feature type="compositionally biased region" description="Low complexity" evidence="4">
    <location>
        <begin position="264"/>
        <end position="276"/>
    </location>
</feature>
<dbReference type="Pfam" id="PF00046">
    <property type="entry name" value="Homeodomain"/>
    <property type="match status" value="1"/>
</dbReference>
<protein>
    <recommendedName>
        <fullName evidence="5">Homeobox domain-containing protein</fullName>
    </recommendedName>
</protein>
<dbReference type="GO" id="GO:0003677">
    <property type="term" value="F:DNA binding"/>
    <property type="evidence" value="ECO:0007669"/>
    <property type="project" value="UniProtKB-UniRule"/>
</dbReference>
<feature type="domain" description="Homeobox" evidence="5">
    <location>
        <begin position="8"/>
        <end position="66"/>
    </location>
</feature>
<name>A0A7R8UMM6_HERIL</name>
<dbReference type="InterPro" id="IPR001356">
    <property type="entry name" value="HD"/>
</dbReference>
<evidence type="ECO:0000256" key="3">
    <source>
        <dbReference type="RuleBase" id="RU000682"/>
    </source>
</evidence>
<dbReference type="CDD" id="cd00086">
    <property type="entry name" value="homeodomain"/>
    <property type="match status" value="1"/>
</dbReference>
<evidence type="ECO:0000256" key="4">
    <source>
        <dbReference type="SAM" id="MobiDB-lite"/>
    </source>
</evidence>
<dbReference type="EMBL" id="LR899010">
    <property type="protein sequence ID" value="CAD7083500.1"/>
    <property type="molecule type" value="Genomic_DNA"/>
</dbReference>
<reference evidence="6 7" key="1">
    <citation type="submission" date="2020-11" db="EMBL/GenBank/DDBJ databases">
        <authorList>
            <person name="Wallbank WR R."/>
            <person name="Pardo Diaz C."/>
            <person name="Kozak K."/>
            <person name="Martin S."/>
            <person name="Jiggins C."/>
            <person name="Moest M."/>
            <person name="Warren A I."/>
            <person name="Generalovic N T."/>
            <person name="Byers J.R.P. K."/>
            <person name="Montejo-Kovacevich G."/>
            <person name="Yen C E."/>
        </authorList>
    </citation>
    <scope>NUCLEOTIDE SEQUENCE [LARGE SCALE GENOMIC DNA]</scope>
</reference>
<comment type="subcellular location">
    <subcellularLocation>
        <location evidence="1 2 3">Nucleus</location>
    </subcellularLocation>
</comment>
<evidence type="ECO:0000256" key="1">
    <source>
        <dbReference type="ARBA" id="ARBA00004123"/>
    </source>
</evidence>
<dbReference type="Gene3D" id="1.10.10.60">
    <property type="entry name" value="Homeodomain-like"/>
    <property type="match status" value="1"/>
</dbReference>
<keyword evidence="2 3" id="KW-0238">DNA-binding</keyword>
<dbReference type="AlphaFoldDB" id="A0A7R8UMM6"/>
<feature type="region of interest" description="Disordered" evidence="4">
    <location>
        <begin position="256"/>
        <end position="276"/>
    </location>
</feature>
<dbReference type="Proteomes" id="UP000594454">
    <property type="component" value="Chromosome 2"/>
</dbReference>
<dbReference type="SUPFAM" id="SSF46689">
    <property type="entry name" value="Homeodomain-like"/>
    <property type="match status" value="1"/>
</dbReference>
<organism evidence="6 7">
    <name type="scientific">Hermetia illucens</name>
    <name type="common">Black soldier fly</name>
    <dbReference type="NCBI Taxonomy" id="343691"/>
    <lineage>
        <taxon>Eukaryota</taxon>
        <taxon>Metazoa</taxon>
        <taxon>Ecdysozoa</taxon>
        <taxon>Arthropoda</taxon>
        <taxon>Hexapoda</taxon>
        <taxon>Insecta</taxon>
        <taxon>Pterygota</taxon>
        <taxon>Neoptera</taxon>
        <taxon>Endopterygota</taxon>
        <taxon>Diptera</taxon>
        <taxon>Brachycera</taxon>
        <taxon>Stratiomyomorpha</taxon>
        <taxon>Stratiomyidae</taxon>
        <taxon>Hermetiinae</taxon>
        <taxon>Hermetia</taxon>
    </lineage>
</organism>
<keyword evidence="2 3" id="KW-0539">Nucleus</keyword>
<evidence type="ECO:0000313" key="6">
    <source>
        <dbReference type="EMBL" id="CAD7083500.1"/>
    </source>
</evidence>
<dbReference type="InParanoid" id="A0A7R8UMM6"/>
<keyword evidence="2 3" id="KW-0371">Homeobox</keyword>
<dbReference type="SMART" id="SM00389">
    <property type="entry name" value="HOX"/>
    <property type="match status" value="1"/>
</dbReference>